<dbReference type="PANTHER" id="PTHR43167:SF1">
    <property type="entry name" value="PUTATIVE (AFU_ORTHOLOGUE AFUA_6G01830)-RELATED"/>
    <property type="match status" value="1"/>
</dbReference>
<dbReference type="PROSITE" id="PS51682">
    <property type="entry name" value="SAM_OMT_I"/>
    <property type="match status" value="1"/>
</dbReference>
<dbReference type="InterPro" id="IPR029063">
    <property type="entry name" value="SAM-dependent_MTases_sf"/>
</dbReference>
<dbReference type="OrthoDB" id="9799672at2"/>
<name>A0A3M0BM20_9AQUI</name>
<dbReference type="RefSeq" id="WP_121922292.1">
    <property type="nucleotide sequence ID" value="NZ_REFO01000010.1"/>
</dbReference>
<organism evidence="4 5">
    <name type="scientific">Hydrogenothermus marinus</name>
    <dbReference type="NCBI Taxonomy" id="133270"/>
    <lineage>
        <taxon>Bacteria</taxon>
        <taxon>Pseudomonadati</taxon>
        <taxon>Aquificota</taxon>
        <taxon>Aquificia</taxon>
        <taxon>Aquificales</taxon>
        <taxon>Hydrogenothermaceae</taxon>
        <taxon>Hydrogenothermus</taxon>
    </lineage>
</organism>
<dbReference type="PANTHER" id="PTHR43167">
    <property type="entry name" value="PUTATIVE (AFU_ORTHOLOGUE AFUA_6G01830)-RELATED"/>
    <property type="match status" value="1"/>
</dbReference>
<dbReference type="AlphaFoldDB" id="A0A3M0BM20"/>
<comment type="caution">
    <text evidence="4">The sequence shown here is derived from an EMBL/GenBank/DDBJ whole genome shotgun (WGS) entry which is preliminary data.</text>
</comment>
<keyword evidence="3" id="KW-0949">S-adenosyl-L-methionine</keyword>
<evidence type="ECO:0000256" key="1">
    <source>
        <dbReference type="ARBA" id="ARBA00022603"/>
    </source>
</evidence>
<dbReference type="GO" id="GO:0032259">
    <property type="term" value="P:methylation"/>
    <property type="evidence" value="ECO:0007669"/>
    <property type="project" value="UniProtKB-KW"/>
</dbReference>
<gene>
    <name evidence="4" type="ORF">CLV39_0127</name>
</gene>
<evidence type="ECO:0000313" key="5">
    <source>
        <dbReference type="Proteomes" id="UP000280842"/>
    </source>
</evidence>
<proteinExistence type="predicted"/>
<dbReference type="Proteomes" id="UP000280842">
    <property type="component" value="Unassembled WGS sequence"/>
</dbReference>
<evidence type="ECO:0000256" key="3">
    <source>
        <dbReference type="ARBA" id="ARBA00022691"/>
    </source>
</evidence>
<keyword evidence="5" id="KW-1185">Reference proteome</keyword>
<protein>
    <submittedName>
        <fullName evidence="4">Putative O-methyltransferase YrrM</fullName>
    </submittedName>
</protein>
<dbReference type="GO" id="GO:0008171">
    <property type="term" value="F:O-methyltransferase activity"/>
    <property type="evidence" value="ECO:0007669"/>
    <property type="project" value="InterPro"/>
</dbReference>
<dbReference type="EMBL" id="REFO01000010">
    <property type="protein sequence ID" value="RMA97514.1"/>
    <property type="molecule type" value="Genomic_DNA"/>
</dbReference>
<sequence length="204" mass="23500">MFITNPEIEAYLKSLVHINDSVLEKMENLGHKLNFPIVDRLVGNLLYIITQIKKPKLIVELGSGFGYSAYWFAKGLEDGKVVLNDYKEENINLAKKFFKEGNLYEKAIFEVGDAVENAKKYNNIDILFLDHEKSRYLEAIKQLENNLSKEAIIIADNVLWHGKVIEEDKDKKTEKINEFNEYMSANFKTSILPLRDGVLIALKK</sequence>
<dbReference type="Pfam" id="PF01596">
    <property type="entry name" value="Methyltransf_3"/>
    <property type="match status" value="1"/>
</dbReference>
<evidence type="ECO:0000256" key="2">
    <source>
        <dbReference type="ARBA" id="ARBA00022679"/>
    </source>
</evidence>
<accession>A0A3M0BM20</accession>
<dbReference type="SUPFAM" id="SSF53335">
    <property type="entry name" value="S-adenosyl-L-methionine-dependent methyltransferases"/>
    <property type="match status" value="1"/>
</dbReference>
<evidence type="ECO:0000313" key="4">
    <source>
        <dbReference type="EMBL" id="RMA97514.1"/>
    </source>
</evidence>
<reference evidence="4 5" key="1">
    <citation type="submission" date="2018-10" db="EMBL/GenBank/DDBJ databases">
        <title>Genomic Encyclopedia of Archaeal and Bacterial Type Strains, Phase II (KMG-II): from individual species to whole genera.</title>
        <authorList>
            <person name="Goeker M."/>
        </authorList>
    </citation>
    <scope>NUCLEOTIDE SEQUENCE [LARGE SCALE GENOMIC DNA]</scope>
    <source>
        <strain evidence="4 5">VM1</strain>
    </source>
</reference>
<dbReference type="InterPro" id="IPR002935">
    <property type="entry name" value="SAM_O-MeTrfase"/>
</dbReference>
<dbReference type="Gene3D" id="3.40.50.150">
    <property type="entry name" value="Vaccinia Virus protein VP39"/>
    <property type="match status" value="1"/>
</dbReference>
<keyword evidence="2 4" id="KW-0808">Transferase</keyword>
<keyword evidence="1 4" id="KW-0489">Methyltransferase</keyword>
<dbReference type="CDD" id="cd02440">
    <property type="entry name" value="AdoMet_MTases"/>
    <property type="match status" value="1"/>
</dbReference>